<dbReference type="STRING" id="330214.NIDE3819"/>
<dbReference type="Gene3D" id="3.60.21.10">
    <property type="match status" value="1"/>
</dbReference>
<dbReference type="PANTHER" id="PTHR33393">
    <property type="entry name" value="POLYGLUTAMINE SYNTHESIS ACCESSORY PROTEIN RV0574C-RELATED"/>
    <property type="match status" value="1"/>
</dbReference>
<dbReference type="AlphaFoldDB" id="D8PJC0"/>
<evidence type="ECO:0000256" key="1">
    <source>
        <dbReference type="ARBA" id="ARBA00005662"/>
    </source>
</evidence>
<reference evidence="3 4" key="1">
    <citation type="journal article" date="2010" name="Proc. Natl. Acad. Sci. U.S.A.">
        <title>A Nitrospira metagenome illuminates the physiology and evolution of globally important nitrite-oxidizing bacteria.</title>
        <authorList>
            <person name="Lucker S."/>
            <person name="Wagner M."/>
            <person name="Maixner F."/>
            <person name="Pelletier E."/>
            <person name="Koch H."/>
            <person name="Vacherie B."/>
            <person name="Rattei T."/>
            <person name="Sinninghe Damste J."/>
            <person name="Spieck E."/>
            <person name="Le Paslier D."/>
            <person name="Daims H."/>
        </authorList>
    </citation>
    <scope>NUCLEOTIDE SEQUENCE [LARGE SCALE GENOMIC DNA]</scope>
</reference>
<dbReference type="KEGG" id="nde:NIDE3819"/>
<dbReference type="SUPFAM" id="SSF56300">
    <property type="entry name" value="Metallo-dependent phosphatases"/>
    <property type="match status" value="1"/>
</dbReference>
<feature type="domain" description="Capsule synthesis protein CapA" evidence="2">
    <location>
        <begin position="2"/>
        <end position="253"/>
    </location>
</feature>
<comment type="similarity">
    <text evidence="1">Belongs to the CapA family.</text>
</comment>
<accession>D8PJC0</accession>
<evidence type="ECO:0000313" key="3">
    <source>
        <dbReference type="EMBL" id="CBK43494.1"/>
    </source>
</evidence>
<name>D8PJC0_9BACT</name>
<dbReference type="Pfam" id="PF09587">
    <property type="entry name" value="PGA_cap"/>
    <property type="match status" value="1"/>
</dbReference>
<dbReference type="Proteomes" id="UP000001660">
    <property type="component" value="Chromosome"/>
</dbReference>
<dbReference type="InterPro" id="IPR052169">
    <property type="entry name" value="CW_Biosynth-Accessory"/>
</dbReference>
<dbReference type="EMBL" id="FP929003">
    <property type="protein sequence ID" value="CBK43494.1"/>
    <property type="molecule type" value="Genomic_DNA"/>
</dbReference>
<dbReference type="InterPro" id="IPR029052">
    <property type="entry name" value="Metallo-depent_PP-like"/>
</dbReference>
<keyword evidence="4" id="KW-1185">Reference proteome</keyword>
<dbReference type="eggNOG" id="COG2843">
    <property type="taxonomic scope" value="Bacteria"/>
</dbReference>
<dbReference type="CDD" id="cd07381">
    <property type="entry name" value="MPP_CapA"/>
    <property type="match status" value="1"/>
</dbReference>
<dbReference type="OrthoDB" id="5405713at2"/>
<dbReference type="InterPro" id="IPR019079">
    <property type="entry name" value="Capsule_synth_CapA"/>
</dbReference>
<dbReference type="PANTHER" id="PTHR33393:SF11">
    <property type="entry name" value="POLYGLUTAMINE SYNTHESIS ACCESSORY PROTEIN RV0574C-RELATED"/>
    <property type="match status" value="1"/>
</dbReference>
<sequence>MQIALTGDVMLGRMVDQEVIRNQSLRPEALWGDVLPILLAADLRVINLECVISARGREWHPQSKAFHFRAHPRAIDCLKSASIDAVTLANNHVLDYGAEALLDCLGLLDQAGITHAGAGRNLAAALEPAFLPVARDVVAVLALTDNEPDWEAADVKPGVVYVAYARRGLKEPYRARVAEAIKRARRQAGLVLVSAHVGPNWGAPSVEMRALARELLDLGADFYWGHSNHTPQGIELYRGKAILYSSGDFIDDYMVDENERNDLSFLFVLDVEPGRVAHIRLHPVRIEHCRVRLARNQDALFLQKTMQAKCAALGTSIAFRDGVGSVTIG</sequence>
<evidence type="ECO:0000259" key="2">
    <source>
        <dbReference type="SMART" id="SM00854"/>
    </source>
</evidence>
<protein>
    <recommendedName>
        <fullName evidence="2">Capsule synthesis protein CapA domain-containing protein</fullName>
    </recommendedName>
</protein>
<dbReference type="SMART" id="SM00854">
    <property type="entry name" value="PGA_cap"/>
    <property type="match status" value="1"/>
</dbReference>
<organism evidence="3 4">
    <name type="scientific">Nitrospira defluvii</name>
    <dbReference type="NCBI Taxonomy" id="330214"/>
    <lineage>
        <taxon>Bacteria</taxon>
        <taxon>Pseudomonadati</taxon>
        <taxon>Nitrospirota</taxon>
        <taxon>Nitrospiria</taxon>
        <taxon>Nitrospirales</taxon>
        <taxon>Nitrospiraceae</taxon>
        <taxon>Nitrospira</taxon>
    </lineage>
</organism>
<evidence type="ECO:0000313" key="4">
    <source>
        <dbReference type="Proteomes" id="UP000001660"/>
    </source>
</evidence>
<dbReference type="HOGENOM" id="CLU_038823_2_2_0"/>
<proteinExistence type="inferred from homology"/>
<gene>
    <name evidence="3" type="ORF">NIDE3819</name>
</gene>